<keyword evidence="1" id="KW-1133">Transmembrane helix</keyword>
<dbReference type="EMBL" id="CP078063">
    <property type="protein sequence ID" value="UVE51119.1"/>
    <property type="molecule type" value="Genomic_DNA"/>
</dbReference>
<feature type="transmembrane region" description="Helical" evidence="1">
    <location>
        <begin position="20"/>
        <end position="36"/>
    </location>
</feature>
<dbReference type="RefSeq" id="WP_049918821.1">
    <property type="nucleotide sequence ID" value="NZ_CP078063.1"/>
</dbReference>
<keyword evidence="3" id="KW-1185">Reference proteome</keyword>
<dbReference type="Proteomes" id="UP001058330">
    <property type="component" value="Chromosome"/>
</dbReference>
<feature type="transmembrane region" description="Helical" evidence="1">
    <location>
        <begin position="80"/>
        <end position="100"/>
    </location>
</feature>
<evidence type="ECO:0000256" key="1">
    <source>
        <dbReference type="SAM" id="Phobius"/>
    </source>
</evidence>
<keyword evidence="1" id="KW-0812">Transmembrane</keyword>
<dbReference type="GeneID" id="74528101"/>
<protein>
    <submittedName>
        <fullName evidence="2">DUF2178 domain-containing protein</fullName>
    </submittedName>
</protein>
<evidence type="ECO:0000313" key="3">
    <source>
        <dbReference type="Proteomes" id="UP001058330"/>
    </source>
</evidence>
<accession>A0ABY5RFH6</accession>
<name>A0ABY5RFH6_HALLR</name>
<dbReference type="Pfam" id="PF09946">
    <property type="entry name" value="DUF2178"/>
    <property type="match status" value="1"/>
</dbReference>
<feature type="transmembrane region" description="Helical" evidence="1">
    <location>
        <begin position="48"/>
        <end position="68"/>
    </location>
</feature>
<keyword evidence="1" id="KW-0472">Membrane</keyword>
<organism evidence="2 3">
    <name type="scientific">Haloferax larsenii</name>
    <dbReference type="NCBI Taxonomy" id="302484"/>
    <lineage>
        <taxon>Archaea</taxon>
        <taxon>Methanobacteriati</taxon>
        <taxon>Methanobacteriota</taxon>
        <taxon>Stenosarchaea group</taxon>
        <taxon>Halobacteria</taxon>
        <taxon>Halobacteriales</taxon>
        <taxon>Haloferacaceae</taxon>
        <taxon>Haloferax</taxon>
    </lineage>
</organism>
<sequence length="138" mass="15299">MTQVQQTSTPRLSKQRRYRYLMYAFLLGGVAVGLGLRSLDYHVLSEAVYWVGIVGALVVWKGTSVTLFDERDKAIDRRASQLTMTVTAVLLIVGASVVRLGTQLGMVDAPPMVHGALYGYVSVAVIFGLSYLWVRYRP</sequence>
<gene>
    <name evidence="2" type="ORF">KU306_04350</name>
</gene>
<reference evidence="2" key="1">
    <citation type="submission" date="2021-07" db="EMBL/GenBank/DDBJ databases">
        <title>Studies on halocins as antimicrobial molecules from haloarchaea.</title>
        <authorList>
            <person name="Kumar S."/>
            <person name="Khare S.K."/>
        </authorList>
    </citation>
    <scope>NUCLEOTIDE SEQUENCE</scope>
    <source>
        <strain evidence="2">NCIM 5678</strain>
    </source>
</reference>
<feature type="transmembrane region" description="Helical" evidence="1">
    <location>
        <begin position="112"/>
        <end position="134"/>
    </location>
</feature>
<proteinExistence type="predicted"/>
<evidence type="ECO:0000313" key="2">
    <source>
        <dbReference type="EMBL" id="UVE51119.1"/>
    </source>
</evidence>
<dbReference type="InterPro" id="IPR019235">
    <property type="entry name" value="DUF2178_TM"/>
</dbReference>